<feature type="binding site" evidence="3">
    <location>
        <position position="107"/>
    </location>
    <ligand>
        <name>ATP</name>
        <dbReference type="ChEBI" id="CHEBI:30616"/>
    </ligand>
</feature>
<dbReference type="InterPro" id="IPR051783">
    <property type="entry name" value="NAD(P)-dependent_oxidoreduct"/>
</dbReference>
<dbReference type="GO" id="GO:0005524">
    <property type="term" value="F:ATP binding"/>
    <property type="evidence" value="ECO:0007669"/>
    <property type="project" value="UniProtKB-UniRule"/>
</dbReference>
<proteinExistence type="predicted"/>
<dbReference type="EMBL" id="KN847499">
    <property type="protein sequence ID" value="KIW11081.1"/>
    <property type="molecule type" value="Genomic_DNA"/>
</dbReference>
<dbReference type="STRING" id="91928.A0A0D1Y814"/>
<protein>
    <recommendedName>
        <fullName evidence="4">Protein kinase domain-containing protein</fullName>
    </recommendedName>
</protein>
<evidence type="ECO:0000313" key="6">
    <source>
        <dbReference type="Proteomes" id="UP000053328"/>
    </source>
</evidence>
<dbReference type="Gene3D" id="1.10.510.10">
    <property type="entry name" value="Transferase(Phosphotransferase) domain 1"/>
    <property type="match status" value="1"/>
</dbReference>
<sequence length="801" mass="89022">MTSKRLDDFQVQWSPSERQDFIVKPPLRQETPYSPVKYFFGWQESDSKGNIRPTGQRFLHLFSRGTELSDEEEWKFQRPLGKGSFGAAALFVKLDGTGKPIDNFVLKVADLKPNDRLSDKKIGLSREAAIMAQTNALGSDSIVRLRHFNVSDNYGRYYFEHCPHNCLESLRLSYKAWDMYLPEAFLWQVFCFLAEGCVKFDSGPFKNLASSRFGQDFPEAYLLHNDIKTDNILLGSNVKKDGSKEWYPVAKFADFGLFIITNRYEALRNTARFLQRGTKPWHPPEIRVAMMTDPKKYYFMQPGINPSQRDQHKILSKANIWAVGAVMWSLTSLGEIQNLSNQTDAILMGIFPLDGVNILQEFEGSVTRNYSPQLLGMIKKRLRMRTQDRPTAEDLFREVFSLRQECLEKETERANRTGDWHPLYLWCTPDELNELGSGEAISDDKDRSFWETTGATGYTGGQALHAIAASTPASQVSITCLVRSAEKGKVVQDAYPDYVKVVVGDLDDVEVVEKQSQKSDVVLQLADTKHMGAAHAIVKGLTSRSRTTGSPATYIQMSGDSLFVIPEIESKRYGEPPTTIWDDMAGQPEIIENIRAYPSREVDNYIISDASSTGIRTALVVGPLIYGTGPGPGNTRSIQAPEIARKTISDGSGFKLRKGLNVWSNIHIEDLGELFATLARTAGQGSSTSTGNTSSSAADLDIWGENGVYLPGNGDMSFGDLCEAVATEAHAQGLIKSATIDRTIDVDEANAAMPGGAIFWGTNAVYKSERAQILLGWKPSAPSLQDTIPEIVRVEAEKLKS</sequence>
<evidence type="ECO:0000256" key="1">
    <source>
        <dbReference type="ARBA" id="ARBA00022741"/>
    </source>
</evidence>
<dbReference type="RefSeq" id="XP_016231297.1">
    <property type="nucleotide sequence ID" value="XM_016384695.1"/>
</dbReference>
<keyword evidence="6" id="KW-1185">Reference proteome</keyword>
<organism evidence="5 6">
    <name type="scientific">Exophiala spinifera</name>
    <dbReference type="NCBI Taxonomy" id="91928"/>
    <lineage>
        <taxon>Eukaryota</taxon>
        <taxon>Fungi</taxon>
        <taxon>Dikarya</taxon>
        <taxon>Ascomycota</taxon>
        <taxon>Pezizomycotina</taxon>
        <taxon>Eurotiomycetes</taxon>
        <taxon>Chaetothyriomycetidae</taxon>
        <taxon>Chaetothyriales</taxon>
        <taxon>Herpotrichiellaceae</taxon>
        <taxon>Exophiala</taxon>
    </lineage>
</organism>
<evidence type="ECO:0000256" key="2">
    <source>
        <dbReference type="ARBA" id="ARBA00022840"/>
    </source>
</evidence>
<dbReference type="OrthoDB" id="310217at2759"/>
<dbReference type="Gene3D" id="3.40.50.720">
    <property type="entry name" value="NAD(P)-binding Rossmann-like Domain"/>
    <property type="match status" value="1"/>
</dbReference>
<feature type="domain" description="Protein kinase" evidence="4">
    <location>
        <begin position="74"/>
        <end position="401"/>
    </location>
</feature>
<evidence type="ECO:0000256" key="3">
    <source>
        <dbReference type="PROSITE-ProRule" id="PRU10141"/>
    </source>
</evidence>
<keyword evidence="1 3" id="KW-0547">Nucleotide-binding</keyword>
<dbReference type="InterPro" id="IPR036291">
    <property type="entry name" value="NAD(P)-bd_dom_sf"/>
</dbReference>
<evidence type="ECO:0000313" key="5">
    <source>
        <dbReference type="EMBL" id="KIW11081.1"/>
    </source>
</evidence>
<dbReference type="GO" id="GO:0005737">
    <property type="term" value="C:cytoplasm"/>
    <property type="evidence" value="ECO:0007669"/>
    <property type="project" value="TreeGrafter"/>
</dbReference>
<dbReference type="PANTHER" id="PTHR48079:SF8">
    <property type="entry name" value="NAD(P)-BINDING DOMAIN-CONTAINING PROTEIN"/>
    <property type="match status" value="1"/>
</dbReference>
<dbReference type="InterPro" id="IPR011009">
    <property type="entry name" value="Kinase-like_dom_sf"/>
</dbReference>
<dbReference type="AlphaFoldDB" id="A0A0D1Y814"/>
<evidence type="ECO:0000259" key="4">
    <source>
        <dbReference type="PROSITE" id="PS50011"/>
    </source>
</evidence>
<keyword evidence="2 3" id="KW-0067">ATP-binding</keyword>
<dbReference type="PROSITE" id="PS00107">
    <property type="entry name" value="PROTEIN_KINASE_ATP"/>
    <property type="match status" value="1"/>
</dbReference>
<dbReference type="InterPro" id="IPR017441">
    <property type="entry name" value="Protein_kinase_ATP_BS"/>
</dbReference>
<dbReference type="PROSITE" id="PS50011">
    <property type="entry name" value="PROTEIN_KINASE_DOM"/>
    <property type="match status" value="1"/>
</dbReference>
<dbReference type="SUPFAM" id="SSF56112">
    <property type="entry name" value="Protein kinase-like (PK-like)"/>
    <property type="match status" value="1"/>
</dbReference>
<dbReference type="HOGENOM" id="CLU_351251_0_0_1"/>
<dbReference type="Pfam" id="PF00069">
    <property type="entry name" value="Pkinase"/>
    <property type="match status" value="1"/>
</dbReference>
<dbReference type="GeneID" id="27337463"/>
<gene>
    <name evidence="5" type="ORF">PV08_10380</name>
</gene>
<dbReference type="VEuPathDB" id="FungiDB:PV08_10380"/>
<dbReference type="SMART" id="SM00220">
    <property type="entry name" value="S_TKc"/>
    <property type="match status" value="1"/>
</dbReference>
<dbReference type="SUPFAM" id="SSF51735">
    <property type="entry name" value="NAD(P)-binding Rossmann-fold domains"/>
    <property type="match status" value="1"/>
</dbReference>
<dbReference type="GO" id="GO:0004672">
    <property type="term" value="F:protein kinase activity"/>
    <property type="evidence" value="ECO:0007669"/>
    <property type="project" value="InterPro"/>
</dbReference>
<dbReference type="Proteomes" id="UP000053328">
    <property type="component" value="Unassembled WGS sequence"/>
</dbReference>
<dbReference type="PROSITE" id="PS00108">
    <property type="entry name" value="PROTEIN_KINASE_ST"/>
    <property type="match status" value="1"/>
</dbReference>
<dbReference type="GO" id="GO:0004029">
    <property type="term" value="F:aldehyde dehydrogenase (NAD+) activity"/>
    <property type="evidence" value="ECO:0007669"/>
    <property type="project" value="TreeGrafter"/>
</dbReference>
<accession>A0A0D1Y814</accession>
<name>A0A0D1Y814_9EURO</name>
<dbReference type="InterPro" id="IPR008271">
    <property type="entry name" value="Ser/Thr_kinase_AS"/>
</dbReference>
<dbReference type="PANTHER" id="PTHR48079">
    <property type="entry name" value="PROTEIN YEEZ"/>
    <property type="match status" value="1"/>
</dbReference>
<reference evidence="5 6" key="1">
    <citation type="submission" date="2015-01" db="EMBL/GenBank/DDBJ databases">
        <title>The Genome Sequence of Exophiala spinifera CBS89968.</title>
        <authorList>
            <consortium name="The Broad Institute Genomics Platform"/>
            <person name="Cuomo C."/>
            <person name="de Hoog S."/>
            <person name="Gorbushina A."/>
            <person name="Stielow B."/>
            <person name="Teixiera M."/>
            <person name="Abouelleil A."/>
            <person name="Chapman S.B."/>
            <person name="Priest M."/>
            <person name="Young S.K."/>
            <person name="Wortman J."/>
            <person name="Nusbaum C."/>
            <person name="Birren B."/>
        </authorList>
    </citation>
    <scope>NUCLEOTIDE SEQUENCE [LARGE SCALE GENOMIC DNA]</scope>
    <source>
        <strain evidence="5 6">CBS 89968</strain>
    </source>
</reference>
<dbReference type="InterPro" id="IPR000719">
    <property type="entry name" value="Prot_kinase_dom"/>
</dbReference>